<dbReference type="Pfam" id="PF03279">
    <property type="entry name" value="Lip_A_acyltrans"/>
    <property type="match status" value="1"/>
</dbReference>
<evidence type="ECO:0000256" key="1">
    <source>
        <dbReference type="ARBA" id="ARBA00004533"/>
    </source>
</evidence>
<evidence type="ECO:0000256" key="6">
    <source>
        <dbReference type="ARBA" id="ARBA00023315"/>
    </source>
</evidence>
<keyword evidence="9" id="KW-1185">Reference proteome</keyword>
<dbReference type="GeneID" id="32475373"/>
<evidence type="ECO:0008006" key="10">
    <source>
        <dbReference type="Google" id="ProtNLM"/>
    </source>
</evidence>
<dbReference type="PANTHER" id="PTHR30606">
    <property type="entry name" value="LIPID A BIOSYNTHESIS LAUROYL ACYLTRANSFERASE"/>
    <property type="match status" value="1"/>
</dbReference>
<evidence type="ECO:0000256" key="5">
    <source>
        <dbReference type="ARBA" id="ARBA00023136"/>
    </source>
</evidence>
<evidence type="ECO:0000256" key="3">
    <source>
        <dbReference type="ARBA" id="ARBA00022519"/>
    </source>
</evidence>
<gene>
    <name evidence="8" type="ORF">HMPREF9432_00359</name>
</gene>
<evidence type="ECO:0000313" key="9">
    <source>
        <dbReference type="Proteomes" id="UP000003175"/>
    </source>
</evidence>
<dbReference type="RefSeq" id="WP_006695850.1">
    <property type="nucleotide sequence ID" value="NZ_JH376857.1"/>
</dbReference>
<accession>A0ABN0DSD5</accession>
<dbReference type="CDD" id="cd07984">
    <property type="entry name" value="LPLAT_LABLAT-like"/>
    <property type="match status" value="1"/>
</dbReference>
<keyword evidence="5 7" id="KW-0472">Membrane</keyword>
<evidence type="ECO:0000256" key="2">
    <source>
        <dbReference type="ARBA" id="ARBA00022475"/>
    </source>
</evidence>
<evidence type="ECO:0000313" key="8">
    <source>
        <dbReference type="EMBL" id="EHG25858.1"/>
    </source>
</evidence>
<evidence type="ECO:0000256" key="4">
    <source>
        <dbReference type="ARBA" id="ARBA00022679"/>
    </source>
</evidence>
<keyword evidence="6" id="KW-0012">Acyltransferase</keyword>
<protein>
    <recommendedName>
        <fullName evidence="10">Lipid A biosynthesis acyltransferase</fullName>
    </recommendedName>
</protein>
<name>A0ABN0DSD5_9FIRM</name>
<dbReference type="InterPro" id="IPR004960">
    <property type="entry name" value="LipA_acyltrans"/>
</dbReference>
<proteinExistence type="predicted"/>
<dbReference type="PANTHER" id="PTHR30606:SF10">
    <property type="entry name" value="PHOSPHATIDYLINOSITOL MANNOSIDE ACYLTRANSFERASE"/>
    <property type="match status" value="1"/>
</dbReference>
<evidence type="ECO:0000256" key="7">
    <source>
        <dbReference type="SAM" id="Phobius"/>
    </source>
</evidence>
<organism evidence="8 9">
    <name type="scientific">Selenomonas noxia F0398</name>
    <dbReference type="NCBI Taxonomy" id="702437"/>
    <lineage>
        <taxon>Bacteria</taxon>
        <taxon>Bacillati</taxon>
        <taxon>Bacillota</taxon>
        <taxon>Negativicutes</taxon>
        <taxon>Selenomonadales</taxon>
        <taxon>Selenomonadaceae</taxon>
        <taxon>Selenomonas</taxon>
    </lineage>
</organism>
<feature type="transmembrane region" description="Helical" evidence="7">
    <location>
        <begin position="20"/>
        <end position="37"/>
    </location>
</feature>
<keyword evidence="4" id="KW-0808">Transferase</keyword>
<keyword evidence="7" id="KW-0812">Transmembrane</keyword>
<dbReference type="Proteomes" id="UP000003175">
    <property type="component" value="Unassembled WGS sequence"/>
</dbReference>
<keyword evidence="7" id="KW-1133">Transmembrane helix</keyword>
<comment type="subcellular location">
    <subcellularLocation>
        <location evidence="1">Cell inner membrane</location>
    </subcellularLocation>
</comment>
<dbReference type="EMBL" id="ADGH01000003">
    <property type="protein sequence ID" value="EHG25858.1"/>
    <property type="molecule type" value="Genomic_DNA"/>
</dbReference>
<keyword evidence="2" id="KW-1003">Cell membrane</keyword>
<keyword evidence="3" id="KW-0997">Cell inner membrane</keyword>
<sequence length="304" mass="34177">MLYRTLMFLSWLACRTPRPILLGAGWVLGNLYYFFIAKMRRRAVEHMMPALGIDETEAKKLVRASFINMARNVLDILAMPMLNEKNLSDYIEIDHLERMQEALAEGRGVVVLTGHVGCWEWLSAAFTLNGMPVSAIAKPQPNIQYTRALDDLRATIHVEIFSRGTSELIAAARALKRGRLLGFLADQDGGPGGAFIDFLGRTASTPLGPAVFSRKFKSPVVPAFILRQPNGKHRVVVGEIMRCPNTGDSDRDLHEFTVQMTAIVERIIRENPTQWIWFQKRWNTPPAEQKIGKHHVSAAQEEGD</sequence>
<comment type="caution">
    <text evidence="8">The sequence shown here is derived from an EMBL/GenBank/DDBJ whole genome shotgun (WGS) entry which is preliminary data.</text>
</comment>
<reference evidence="8 9" key="1">
    <citation type="submission" date="2011-08" db="EMBL/GenBank/DDBJ databases">
        <title>The Genome Sequence of Selenomonas noxia F0398.</title>
        <authorList>
            <consortium name="The Broad Institute Genome Sequencing Platform"/>
            <person name="Earl A."/>
            <person name="Ward D."/>
            <person name="Feldgarden M."/>
            <person name="Gevers D."/>
            <person name="Izard J."/>
            <person name="Ganesan A."/>
            <person name="Blanton J.M."/>
            <person name="Baranova O.V."/>
            <person name="Tanner A.C."/>
            <person name="Dewhirst F.E."/>
            <person name="Young S.K."/>
            <person name="Zeng Q."/>
            <person name="Gargeya S."/>
            <person name="Fitzgerald M."/>
            <person name="Haas B."/>
            <person name="Abouelleil A."/>
            <person name="Alvarado L."/>
            <person name="Arachchi H.M."/>
            <person name="Berlin A."/>
            <person name="Brown A."/>
            <person name="Chapman S.B."/>
            <person name="Chen Z."/>
            <person name="Dunbar C."/>
            <person name="Freedman E."/>
            <person name="Gearin G."/>
            <person name="Gellesch M."/>
            <person name="Goldberg J."/>
            <person name="Griggs A."/>
            <person name="Gujja S."/>
            <person name="Heiman D."/>
            <person name="Howarth C."/>
            <person name="Larson L."/>
            <person name="Lui A."/>
            <person name="MacDonald P.J.P."/>
            <person name="Montmayeur A."/>
            <person name="Murphy C."/>
            <person name="Neiman D."/>
            <person name="Pearson M."/>
            <person name="Priest M."/>
            <person name="Roberts A."/>
            <person name="Saif S."/>
            <person name="Shea T."/>
            <person name="Shenoy N."/>
            <person name="Sisk P."/>
            <person name="Stolte C."/>
            <person name="Sykes S."/>
            <person name="Wortman J."/>
            <person name="Nusbaum C."/>
            <person name="Birren B."/>
        </authorList>
    </citation>
    <scope>NUCLEOTIDE SEQUENCE [LARGE SCALE GENOMIC DNA]</scope>
    <source>
        <strain evidence="8 9">F0398</strain>
    </source>
</reference>